<protein>
    <recommendedName>
        <fullName evidence="2">NACHT domain-containing protein</fullName>
    </recommendedName>
</protein>
<sequence length="511" mass="57965">MAALIQHVASNALHSADRPGLAKCHPKTRVAILERITGWIESLEAHTVDRLIMWLHGPAGTGKTAIAQTLAELFHERGILLAAFFFSRFDDTRNRSRSLISTIAYQAALSLPLPVRTNILSAIAHDPLLFKKSLSNQMTTLLLDPLASLPEDYFIGPKCNRVIIIDGLDECEDRTEQVAILEAIAGVVRKHCIPLSFIIASRPEPELKRAFNTGGLEDLSISLPLNDDLQSSTDIELFLRDRFESIKRNHQFKQYIPLTWPGDNVINRLVYNSSGHFIYAATVIKFVEFGKKQPHLQLDIVLGIRSRESASPFEELDALYTHILKSVENPKLVLQILALFLLRQQWLPPLRARLSDPTSSFNLVRLSNFEDLLCLPSGEADVALCDLGSLLEIRDSIHGSRDLRFFHASFQDFLLDKSRSGIFHIDDLTRHGEIAHYYFQQFQRTFEGNDLLRFSVHLKLASQTPTLLADVLNVSFPAFSRHCRQRNMPKQKYEDYSHAFLNVIKDFVSLY</sequence>
<feature type="domain" description="NACHT" evidence="2">
    <location>
        <begin position="51"/>
        <end position="201"/>
    </location>
</feature>
<keyword evidence="1" id="KW-0677">Repeat</keyword>
<dbReference type="PANTHER" id="PTHR10039:SF5">
    <property type="entry name" value="NACHT DOMAIN-CONTAINING PROTEIN"/>
    <property type="match status" value="1"/>
</dbReference>
<dbReference type="Proteomes" id="UP000027222">
    <property type="component" value="Unassembled WGS sequence"/>
</dbReference>
<evidence type="ECO:0000313" key="4">
    <source>
        <dbReference type="Proteomes" id="UP000027222"/>
    </source>
</evidence>
<reference evidence="4" key="1">
    <citation type="journal article" date="2014" name="Proc. Natl. Acad. Sci. U.S.A.">
        <title>Extensive sampling of basidiomycete genomes demonstrates inadequacy of the white-rot/brown-rot paradigm for wood decay fungi.</title>
        <authorList>
            <person name="Riley R."/>
            <person name="Salamov A.A."/>
            <person name="Brown D.W."/>
            <person name="Nagy L.G."/>
            <person name="Floudas D."/>
            <person name="Held B.W."/>
            <person name="Levasseur A."/>
            <person name="Lombard V."/>
            <person name="Morin E."/>
            <person name="Otillar R."/>
            <person name="Lindquist E.A."/>
            <person name="Sun H."/>
            <person name="LaButti K.M."/>
            <person name="Schmutz J."/>
            <person name="Jabbour D."/>
            <person name="Luo H."/>
            <person name="Baker S.E."/>
            <person name="Pisabarro A.G."/>
            <person name="Walton J.D."/>
            <person name="Blanchette R.A."/>
            <person name="Henrissat B."/>
            <person name="Martin F."/>
            <person name="Cullen D."/>
            <person name="Hibbett D.S."/>
            <person name="Grigoriev I.V."/>
        </authorList>
    </citation>
    <scope>NUCLEOTIDE SEQUENCE [LARGE SCALE GENOMIC DNA]</scope>
    <source>
        <strain evidence="4">CBS 339.88</strain>
    </source>
</reference>
<name>A0A067SP47_GALM3</name>
<proteinExistence type="predicted"/>
<dbReference type="OrthoDB" id="5967843at2759"/>
<accession>A0A067SP47</accession>
<dbReference type="PROSITE" id="PS50837">
    <property type="entry name" value="NACHT"/>
    <property type="match status" value="1"/>
</dbReference>
<dbReference type="InterPro" id="IPR027417">
    <property type="entry name" value="P-loop_NTPase"/>
</dbReference>
<dbReference type="AlphaFoldDB" id="A0A067SP47"/>
<dbReference type="EMBL" id="KL142391">
    <property type="protein sequence ID" value="KDR71817.1"/>
    <property type="molecule type" value="Genomic_DNA"/>
</dbReference>
<gene>
    <name evidence="3" type="ORF">GALMADRAFT_159216</name>
</gene>
<evidence type="ECO:0000259" key="2">
    <source>
        <dbReference type="PROSITE" id="PS50837"/>
    </source>
</evidence>
<dbReference type="PANTHER" id="PTHR10039">
    <property type="entry name" value="AMELOGENIN"/>
    <property type="match status" value="1"/>
</dbReference>
<dbReference type="Gene3D" id="3.40.50.300">
    <property type="entry name" value="P-loop containing nucleotide triphosphate hydrolases"/>
    <property type="match status" value="1"/>
</dbReference>
<dbReference type="InterPro" id="IPR007111">
    <property type="entry name" value="NACHT_NTPase"/>
</dbReference>
<dbReference type="InterPro" id="IPR056884">
    <property type="entry name" value="NPHP3-like_N"/>
</dbReference>
<evidence type="ECO:0000313" key="3">
    <source>
        <dbReference type="EMBL" id="KDR71817.1"/>
    </source>
</evidence>
<dbReference type="Pfam" id="PF24883">
    <property type="entry name" value="NPHP3_N"/>
    <property type="match status" value="1"/>
</dbReference>
<dbReference type="SUPFAM" id="SSF52540">
    <property type="entry name" value="P-loop containing nucleoside triphosphate hydrolases"/>
    <property type="match status" value="1"/>
</dbReference>
<keyword evidence="4" id="KW-1185">Reference proteome</keyword>
<dbReference type="HOGENOM" id="CLU_000288_6_10_1"/>
<evidence type="ECO:0000256" key="1">
    <source>
        <dbReference type="ARBA" id="ARBA00022737"/>
    </source>
</evidence>
<organism evidence="3 4">
    <name type="scientific">Galerina marginata (strain CBS 339.88)</name>
    <dbReference type="NCBI Taxonomy" id="685588"/>
    <lineage>
        <taxon>Eukaryota</taxon>
        <taxon>Fungi</taxon>
        <taxon>Dikarya</taxon>
        <taxon>Basidiomycota</taxon>
        <taxon>Agaricomycotina</taxon>
        <taxon>Agaricomycetes</taxon>
        <taxon>Agaricomycetidae</taxon>
        <taxon>Agaricales</taxon>
        <taxon>Agaricineae</taxon>
        <taxon>Strophariaceae</taxon>
        <taxon>Galerina</taxon>
    </lineage>
</organism>